<feature type="non-terminal residue" evidence="1">
    <location>
        <position position="1"/>
    </location>
</feature>
<proteinExistence type="predicted"/>
<evidence type="ECO:0000313" key="1">
    <source>
        <dbReference type="EMBL" id="CAG8493317.1"/>
    </source>
</evidence>
<dbReference type="Proteomes" id="UP000789920">
    <property type="component" value="Unassembled WGS sequence"/>
</dbReference>
<sequence>ISQNLHKEAATQASRCVSSSARPPLAFNFTGDIPLSSRHNTDKEDMRSETSANIIDLWTSAGSKNAEDGILKEINWKDEKYNTSIAFSKLVFFITPTAALAIKIKKITICSMNAVSCSLAFSGKASIKDITAEIKRFITS</sequence>
<evidence type="ECO:0000313" key="2">
    <source>
        <dbReference type="Proteomes" id="UP000789920"/>
    </source>
</evidence>
<keyword evidence="2" id="KW-1185">Reference proteome</keyword>
<gene>
    <name evidence="1" type="ORF">RPERSI_LOCUS1490</name>
</gene>
<name>A0ACA9KTY8_9GLOM</name>
<organism evidence="1 2">
    <name type="scientific">Racocetra persica</name>
    <dbReference type="NCBI Taxonomy" id="160502"/>
    <lineage>
        <taxon>Eukaryota</taxon>
        <taxon>Fungi</taxon>
        <taxon>Fungi incertae sedis</taxon>
        <taxon>Mucoromycota</taxon>
        <taxon>Glomeromycotina</taxon>
        <taxon>Glomeromycetes</taxon>
        <taxon>Diversisporales</taxon>
        <taxon>Gigasporaceae</taxon>
        <taxon>Racocetra</taxon>
    </lineage>
</organism>
<protein>
    <submittedName>
        <fullName evidence="1">3665_t:CDS:1</fullName>
    </submittedName>
</protein>
<dbReference type="EMBL" id="CAJVQC010001379">
    <property type="protein sequence ID" value="CAG8493317.1"/>
    <property type="molecule type" value="Genomic_DNA"/>
</dbReference>
<accession>A0ACA9KTY8</accession>
<reference evidence="1" key="1">
    <citation type="submission" date="2021-06" db="EMBL/GenBank/DDBJ databases">
        <authorList>
            <person name="Kallberg Y."/>
            <person name="Tangrot J."/>
            <person name="Rosling A."/>
        </authorList>
    </citation>
    <scope>NUCLEOTIDE SEQUENCE</scope>
    <source>
        <strain evidence="1">MA461A</strain>
    </source>
</reference>
<comment type="caution">
    <text evidence="1">The sequence shown here is derived from an EMBL/GenBank/DDBJ whole genome shotgun (WGS) entry which is preliminary data.</text>
</comment>